<dbReference type="Proteomes" id="UP000184471">
    <property type="component" value="Unassembled WGS sequence"/>
</dbReference>
<dbReference type="EMBL" id="FQVX01000001">
    <property type="protein sequence ID" value="SHF84873.1"/>
    <property type="molecule type" value="Genomic_DNA"/>
</dbReference>
<dbReference type="STRING" id="1070870.SAMN05444351_1017"/>
<dbReference type="InterPro" id="IPR050267">
    <property type="entry name" value="Anti-sigma-factor_SerPK"/>
</dbReference>
<dbReference type="PANTHER" id="PTHR35526:SF3">
    <property type="entry name" value="ANTI-SIGMA-F FACTOR RSBW"/>
    <property type="match status" value="1"/>
</dbReference>
<keyword evidence="5" id="KW-1185">Reference proteome</keyword>
<proteinExistence type="predicted"/>
<evidence type="ECO:0000256" key="2">
    <source>
        <dbReference type="SAM" id="MobiDB-lite"/>
    </source>
</evidence>
<evidence type="ECO:0000259" key="3">
    <source>
        <dbReference type="Pfam" id="PF13581"/>
    </source>
</evidence>
<keyword evidence="4" id="KW-0418">Kinase</keyword>
<feature type="domain" description="Histidine kinase/HSP90-like ATPase" evidence="3">
    <location>
        <begin position="52"/>
        <end position="162"/>
    </location>
</feature>
<name>A0A1M5F012_9ACTN</name>
<accession>A0A1M5F012</accession>
<keyword evidence="1" id="KW-0723">Serine/threonine-protein kinase</keyword>
<dbReference type="Gene3D" id="3.30.565.10">
    <property type="entry name" value="Histidine kinase-like ATPase, C-terminal domain"/>
    <property type="match status" value="1"/>
</dbReference>
<dbReference type="Pfam" id="PF13581">
    <property type="entry name" value="HATPase_c_2"/>
    <property type="match status" value="1"/>
</dbReference>
<gene>
    <name evidence="4" type="ORF">SAMN05444351_1017</name>
</gene>
<dbReference type="InterPro" id="IPR036890">
    <property type="entry name" value="HATPase_C_sf"/>
</dbReference>
<dbReference type="PANTHER" id="PTHR35526">
    <property type="entry name" value="ANTI-SIGMA-F FACTOR RSBW-RELATED"/>
    <property type="match status" value="1"/>
</dbReference>
<dbReference type="AlphaFoldDB" id="A0A1M5F012"/>
<organism evidence="4 5">
    <name type="scientific">Geodermatophilus nigrescens</name>
    <dbReference type="NCBI Taxonomy" id="1070870"/>
    <lineage>
        <taxon>Bacteria</taxon>
        <taxon>Bacillati</taxon>
        <taxon>Actinomycetota</taxon>
        <taxon>Actinomycetes</taxon>
        <taxon>Geodermatophilales</taxon>
        <taxon>Geodermatophilaceae</taxon>
        <taxon>Geodermatophilus</taxon>
    </lineage>
</organism>
<protein>
    <submittedName>
        <fullName evidence="4">Histidine kinase-like ATPase domain-containing protein</fullName>
    </submittedName>
</protein>
<dbReference type="CDD" id="cd16936">
    <property type="entry name" value="HATPase_RsbW-like"/>
    <property type="match status" value="1"/>
</dbReference>
<evidence type="ECO:0000313" key="5">
    <source>
        <dbReference type="Proteomes" id="UP000184471"/>
    </source>
</evidence>
<feature type="region of interest" description="Disordered" evidence="2">
    <location>
        <begin position="1"/>
        <end position="38"/>
    </location>
</feature>
<dbReference type="SUPFAM" id="SSF55874">
    <property type="entry name" value="ATPase domain of HSP90 chaperone/DNA topoisomerase II/histidine kinase"/>
    <property type="match status" value="1"/>
</dbReference>
<dbReference type="GO" id="GO:0004674">
    <property type="term" value="F:protein serine/threonine kinase activity"/>
    <property type="evidence" value="ECO:0007669"/>
    <property type="project" value="UniProtKB-KW"/>
</dbReference>
<evidence type="ECO:0000313" key="4">
    <source>
        <dbReference type="EMBL" id="SHF84873.1"/>
    </source>
</evidence>
<reference evidence="4 5" key="1">
    <citation type="submission" date="2016-11" db="EMBL/GenBank/DDBJ databases">
        <authorList>
            <person name="Jaros S."/>
            <person name="Januszkiewicz K."/>
            <person name="Wedrychowicz H."/>
        </authorList>
    </citation>
    <scope>NUCLEOTIDE SEQUENCE [LARGE SCALE GENOMIC DNA]</scope>
    <source>
        <strain evidence="4 5">DSM 45408</strain>
    </source>
</reference>
<keyword evidence="4" id="KW-0808">Transferase</keyword>
<sequence>MVRSRWFDGSGAGNDSAEAADRDGDMDEELWPRRPRPEAAGRHYEAEISHLAELRSVRAGLRAWVAGDLRRAGADGVLLDDLVVAVDELASNGLRHGRAPVLVRAVRTAESLLLDVSDGDPHHAPVPAIGRDPARGGRGLRMVAHLTVDRGWTVAGHRKHVWARFPAG</sequence>
<evidence type="ECO:0000256" key="1">
    <source>
        <dbReference type="ARBA" id="ARBA00022527"/>
    </source>
</evidence>
<dbReference type="InterPro" id="IPR003594">
    <property type="entry name" value="HATPase_dom"/>
</dbReference>